<reference evidence="1 2" key="1">
    <citation type="submission" date="2018-06" db="EMBL/GenBank/DDBJ databases">
        <title>Comparative genomics reveals the genomic features of Rhizophagus irregularis, R. cerebriforme, R. diaphanum and Gigaspora rosea, and their symbiotic lifestyle signature.</title>
        <authorList>
            <person name="Morin E."/>
            <person name="San Clemente H."/>
            <person name="Chen E.C.H."/>
            <person name="De La Providencia I."/>
            <person name="Hainaut M."/>
            <person name="Kuo A."/>
            <person name="Kohler A."/>
            <person name="Murat C."/>
            <person name="Tang N."/>
            <person name="Roy S."/>
            <person name="Loubradou J."/>
            <person name="Henrissat B."/>
            <person name="Grigoriev I.V."/>
            <person name="Corradi N."/>
            <person name="Roux C."/>
            <person name="Martin F.M."/>
        </authorList>
    </citation>
    <scope>NUCLEOTIDE SEQUENCE [LARGE SCALE GENOMIC DNA]</scope>
    <source>
        <strain evidence="1 2">DAOM 194757</strain>
    </source>
</reference>
<evidence type="ECO:0000313" key="2">
    <source>
        <dbReference type="Proteomes" id="UP000266673"/>
    </source>
</evidence>
<dbReference type="EMBL" id="QKWP01000498">
    <property type="protein sequence ID" value="RIB19059.1"/>
    <property type="molecule type" value="Genomic_DNA"/>
</dbReference>
<comment type="caution">
    <text evidence="1">The sequence shown here is derived from an EMBL/GenBank/DDBJ whole genome shotgun (WGS) entry which is preliminary data.</text>
</comment>
<sequence length="55" mass="6528">MKIRLNGFHLIDYLMLKKLAKEDLALYFQQSGWTAYEKLKKLELMMTAIPTKDHV</sequence>
<protein>
    <submittedName>
        <fullName evidence="1">Uncharacterized protein</fullName>
    </submittedName>
</protein>
<accession>A0A397VDL8</accession>
<evidence type="ECO:0000313" key="1">
    <source>
        <dbReference type="EMBL" id="RIB19059.1"/>
    </source>
</evidence>
<proteinExistence type="predicted"/>
<dbReference type="AlphaFoldDB" id="A0A397VDL8"/>
<keyword evidence="2" id="KW-1185">Reference proteome</keyword>
<dbReference type="Proteomes" id="UP000266673">
    <property type="component" value="Unassembled WGS sequence"/>
</dbReference>
<name>A0A397VDL8_9GLOM</name>
<organism evidence="1 2">
    <name type="scientific">Gigaspora rosea</name>
    <dbReference type="NCBI Taxonomy" id="44941"/>
    <lineage>
        <taxon>Eukaryota</taxon>
        <taxon>Fungi</taxon>
        <taxon>Fungi incertae sedis</taxon>
        <taxon>Mucoromycota</taxon>
        <taxon>Glomeromycotina</taxon>
        <taxon>Glomeromycetes</taxon>
        <taxon>Diversisporales</taxon>
        <taxon>Gigasporaceae</taxon>
        <taxon>Gigaspora</taxon>
    </lineage>
</organism>
<gene>
    <name evidence="1" type="ORF">C2G38_2083981</name>
</gene>
<feature type="non-terminal residue" evidence="1">
    <location>
        <position position="55"/>
    </location>
</feature>